<organism evidence="2 3">
    <name type="scientific">Marasmius crinis-equi</name>
    <dbReference type="NCBI Taxonomy" id="585013"/>
    <lineage>
        <taxon>Eukaryota</taxon>
        <taxon>Fungi</taxon>
        <taxon>Dikarya</taxon>
        <taxon>Basidiomycota</taxon>
        <taxon>Agaricomycotina</taxon>
        <taxon>Agaricomycetes</taxon>
        <taxon>Agaricomycetidae</taxon>
        <taxon>Agaricales</taxon>
        <taxon>Marasmiineae</taxon>
        <taxon>Marasmiaceae</taxon>
        <taxon>Marasmius</taxon>
    </lineage>
</organism>
<dbReference type="EMBL" id="JBAHYK010003674">
    <property type="protein sequence ID" value="KAL0563306.1"/>
    <property type="molecule type" value="Genomic_DNA"/>
</dbReference>
<gene>
    <name evidence="2" type="ORF">V5O48_018765</name>
</gene>
<evidence type="ECO:0000256" key="1">
    <source>
        <dbReference type="SAM" id="MobiDB-lite"/>
    </source>
</evidence>
<feature type="compositionally biased region" description="Low complexity" evidence="1">
    <location>
        <begin position="53"/>
        <end position="65"/>
    </location>
</feature>
<evidence type="ECO:0000313" key="3">
    <source>
        <dbReference type="Proteomes" id="UP001465976"/>
    </source>
</evidence>
<comment type="caution">
    <text evidence="2">The sequence shown here is derived from an EMBL/GenBank/DDBJ whole genome shotgun (WGS) entry which is preliminary data.</text>
</comment>
<feature type="region of interest" description="Disordered" evidence="1">
    <location>
        <begin position="79"/>
        <end position="99"/>
    </location>
</feature>
<sequence>MTEDGEEGVEEGQEEDSGGHSVGGNALGNGENHSNNETDAVLTQHSQQTKYHSAPSSPTMPAASNTAVLLVDRLSRERSLAAGTTSTTSASHAVKWSQK</sequence>
<evidence type="ECO:0000313" key="2">
    <source>
        <dbReference type="EMBL" id="KAL0563306.1"/>
    </source>
</evidence>
<dbReference type="Proteomes" id="UP001465976">
    <property type="component" value="Unassembled WGS sequence"/>
</dbReference>
<accession>A0ABR3EK98</accession>
<proteinExistence type="predicted"/>
<feature type="compositionally biased region" description="Acidic residues" evidence="1">
    <location>
        <begin position="1"/>
        <end position="16"/>
    </location>
</feature>
<protein>
    <submittedName>
        <fullName evidence="2">Uncharacterized protein</fullName>
    </submittedName>
</protein>
<name>A0ABR3EK98_9AGAR</name>
<feature type="compositionally biased region" description="Low complexity" evidence="1">
    <location>
        <begin position="80"/>
        <end position="93"/>
    </location>
</feature>
<keyword evidence="3" id="KW-1185">Reference proteome</keyword>
<reference evidence="2 3" key="1">
    <citation type="submission" date="2024-02" db="EMBL/GenBank/DDBJ databases">
        <title>A draft genome for the cacao thread blight pathogen Marasmius crinis-equi.</title>
        <authorList>
            <person name="Cohen S.P."/>
            <person name="Baruah I.K."/>
            <person name="Amoako-Attah I."/>
            <person name="Bukari Y."/>
            <person name="Meinhardt L.W."/>
            <person name="Bailey B.A."/>
        </authorList>
    </citation>
    <scope>NUCLEOTIDE SEQUENCE [LARGE SCALE GENOMIC DNA]</scope>
    <source>
        <strain evidence="2 3">GH-76</strain>
    </source>
</reference>
<feature type="compositionally biased region" description="Polar residues" evidence="1">
    <location>
        <begin position="31"/>
        <end position="51"/>
    </location>
</feature>
<feature type="non-terminal residue" evidence="2">
    <location>
        <position position="99"/>
    </location>
</feature>
<feature type="region of interest" description="Disordered" evidence="1">
    <location>
        <begin position="1"/>
        <end position="65"/>
    </location>
</feature>